<dbReference type="Pfam" id="PF00026">
    <property type="entry name" value="Asp"/>
    <property type="match status" value="1"/>
</dbReference>
<feature type="transmembrane region" description="Helical" evidence="6">
    <location>
        <begin position="911"/>
        <end position="933"/>
    </location>
</feature>
<feature type="compositionally biased region" description="Polar residues" evidence="5">
    <location>
        <begin position="104"/>
        <end position="117"/>
    </location>
</feature>
<comment type="subcellular location">
    <subcellularLocation>
        <location evidence="1">Membrane</location>
        <topology evidence="1">Multi-pass membrane protein</topology>
    </subcellularLocation>
</comment>
<feature type="compositionally biased region" description="Acidic residues" evidence="5">
    <location>
        <begin position="1150"/>
        <end position="1159"/>
    </location>
</feature>
<reference evidence="8" key="1">
    <citation type="submission" date="2021-07" db="EMBL/GenBank/DDBJ databases">
        <title>Draft genome of Mortierella alpina, strain LL118, isolated from an aspen leaf litter sample.</title>
        <authorList>
            <person name="Yang S."/>
            <person name="Vinatzer B.A."/>
        </authorList>
    </citation>
    <scope>NUCLEOTIDE SEQUENCE</scope>
    <source>
        <strain evidence="8">LL118</strain>
    </source>
</reference>
<feature type="region of interest" description="Disordered" evidence="5">
    <location>
        <begin position="795"/>
        <end position="831"/>
    </location>
</feature>
<evidence type="ECO:0000313" key="8">
    <source>
        <dbReference type="EMBL" id="KAG9321904.1"/>
    </source>
</evidence>
<dbReference type="InterPro" id="IPR021109">
    <property type="entry name" value="Peptidase_aspartic_dom_sf"/>
</dbReference>
<feature type="transmembrane region" description="Helical" evidence="6">
    <location>
        <begin position="975"/>
        <end position="995"/>
    </location>
</feature>
<feature type="compositionally biased region" description="Basic and acidic residues" evidence="5">
    <location>
        <begin position="1281"/>
        <end position="1292"/>
    </location>
</feature>
<dbReference type="CDD" id="cd05471">
    <property type="entry name" value="pepsin_like"/>
    <property type="match status" value="1"/>
</dbReference>
<keyword evidence="4 6" id="KW-0472">Membrane</keyword>
<dbReference type="EMBL" id="JAIFTL010000176">
    <property type="protein sequence ID" value="KAG9321904.1"/>
    <property type="molecule type" value="Genomic_DNA"/>
</dbReference>
<dbReference type="Proteomes" id="UP000717515">
    <property type="component" value="Unassembled WGS sequence"/>
</dbReference>
<name>A0A9P8A0W9_MORAP</name>
<dbReference type="Gene3D" id="2.40.70.10">
    <property type="entry name" value="Acid Proteases"/>
    <property type="match status" value="2"/>
</dbReference>
<dbReference type="InterPro" id="IPR033121">
    <property type="entry name" value="PEPTIDASE_A1"/>
</dbReference>
<dbReference type="SUPFAM" id="SSF103481">
    <property type="entry name" value="Multidrug resistance efflux transporter EmrE"/>
    <property type="match status" value="1"/>
</dbReference>
<feature type="transmembrane region" description="Helical" evidence="6">
    <location>
        <begin position="1077"/>
        <end position="1098"/>
    </location>
</feature>
<feature type="transmembrane region" description="Helical" evidence="6">
    <location>
        <begin position="1104"/>
        <end position="1125"/>
    </location>
</feature>
<evidence type="ECO:0000313" key="9">
    <source>
        <dbReference type="Proteomes" id="UP000717515"/>
    </source>
</evidence>
<evidence type="ECO:0000256" key="6">
    <source>
        <dbReference type="SAM" id="Phobius"/>
    </source>
</evidence>
<evidence type="ECO:0000256" key="2">
    <source>
        <dbReference type="ARBA" id="ARBA00022692"/>
    </source>
</evidence>
<proteinExistence type="predicted"/>
<dbReference type="SUPFAM" id="SSF50630">
    <property type="entry name" value="Acid proteases"/>
    <property type="match status" value="1"/>
</dbReference>
<keyword evidence="2 6" id="KW-0812">Transmembrane</keyword>
<feature type="region of interest" description="Disordered" evidence="5">
    <location>
        <begin position="1142"/>
        <end position="1164"/>
    </location>
</feature>
<dbReference type="InterPro" id="IPR034164">
    <property type="entry name" value="Pepsin-like_dom"/>
</dbReference>
<dbReference type="InterPro" id="IPR037185">
    <property type="entry name" value="EmrE-like"/>
</dbReference>
<feature type="region of interest" description="Disordered" evidence="5">
    <location>
        <begin position="339"/>
        <end position="375"/>
    </location>
</feature>
<feature type="compositionally biased region" description="Polar residues" evidence="5">
    <location>
        <begin position="807"/>
        <end position="822"/>
    </location>
</feature>
<dbReference type="Gene3D" id="1.10.3730.20">
    <property type="match status" value="1"/>
</dbReference>
<gene>
    <name evidence="8" type="ORF">KVV02_003665</name>
</gene>
<dbReference type="InterPro" id="IPR008521">
    <property type="entry name" value="Mg_trans_NIPA"/>
</dbReference>
<evidence type="ECO:0000259" key="7">
    <source>
        <dbReference type="PROSITE" id="PS51767"/>
    </source>
</evidence>
<keyword evidence="3 6" id="KW-1133">Transmembrane helix</keyword>
<dbReference type="GO" id="GO:0015095">
    <property type="term" value="F:magnesium ion transmembrane transporter activity"/>
    <property type="evidence" value="ECO:0007669"/>
    <property type="project" value="InterPro"/>
</dbReference>
<feature type="domain" description="Peptidase A1" evidence="7">
    <location>
        <begin position="149"/>
        <end position="758"/>
    </location>
</feature>
<feature type="region of interest" description="Disordered" evidence="5">
    <location>
        <begin position="194"/>
        <end position="254"/>
    </location>
</feature>
<evidence type="ECO:0000256" key="4">
    <source>
        <dbReference type="ARBA" id="ARBA00023136"/>
    </source>
</evidence>
<accession>A0A9P8A0W9</accession>
<feature type="transmembrane region" description="Helical" evidence="6">
    <location>
        <begin position="945"/>
        <end position="963"/>
    </location>
</feature>
<feature type="compositionally biased region" description="Polar residues" evidence="5">
    <location>
        <begin position="1309"/>
        <end position="1319"/>
    </location>
</feature>
<feature type="region of interest" description="Disordered" evidence="5">
    <location>
        <begin position="1281"/>
        <end position="1340"/>
    </location>
</feature>
<feature type="region of interest" description="Disordered" evidence="5">
    <location>
        <begin position="102"/>
        <end position="132"/>
    </location>
</feature>
<comment type="caution">
    <text evidence="8">The sequence shown here is derived from an EMBL/GenBank/DDBJ whole genome shotgun (WGS) entry which is preliminary data.</text>
</comment>
<feature type="compositionally biased region" description="Low complexity" evidence="5">
    <location>
        <begin position="347"/>
        <end position="365"/>
    </location>
</feature>
<dbReference type="Pfam" id="PF05653">
    <property type="entry name" value="Mg_trans_NIPA"/>
    <property type="match status" value="1"/>
</dbReference>
<feature type="region of interest" description="Disordered" evidence="5">
    <location>
        <begin position="1182"/>
        <end position="1207"/>
    </location>
</feature>
<evidence type="ECO:0000256" key="1">
    <source>
        <dbReference type="ARBA" id="ARBA00004141"/>
    </source>
</evidence>
<dbReference type="PANTHER" id="PTHR12570">
    <property type="match status" value="1"/>
</dbReference>
<sequence length="1340" mass="143305">MPNPSSPPTRVTHVCISQYPQPSRTKYSRLRRLPPRLGLSLTLCLILTLGPSALSSLSGSSSQAVVCSAAPALWAPLTDMLDTIFHKPKNRDDGAVEANLAPVPSTQDINGVASTPPASDDGGDPSTAPTANDFGVVQLDLEGDPNCDYTTKIRIAGSEYNVIIDTGSAHFAVASSACRDCIIPRRDHYRPNEEEEIAVDSDPQLQDAQGPRSSIPASRHDQEPLNLIKEQPTDQHTHTRLLSPTSASTSTTLSSVPTNTFFARASSLTASSSGLSTPKADTIPGTGSSTFPFGSIPLAHSVLKPSELSAFKLKAMAVFDERRNIVKAMQASLSRLQHEPVVTSTCSQPTASSSEASSSTPHPTTGPEVAPAASTASITSTYLQGPQMPVHERRLVAAPAENLYPLSPSREYGQTISVSYGIKSHSVGWNGVMTTDLLTLEMAKVEPTIALTAQSANSTSSYAPGKIMEKEASVEFAAILENNGFFSQECGAQHGIWGLAYRTLSVDRKPTLFDTLSASMKIPNGFALQLCGRTSNTTKSGNMFLGGYSMNHLAEPMQFVPLVKKDWYQVRLDGFKVMGETVKGMQNVNLPKTIIDSGTTNILMSHYNLQFLIQSLARSDVVRWSSVIPDEDINNFWFRNAVLRLPRSAFQISTAARSVEVVLSGVAIPIYTSSFLRIKPVSAGQAPEGYVDFWWHGFASSTPPDAVEAEEASGGAVMPGSVGTILGETLFAGKVVYFERGQDGASPEDPDFGRIGFGRGKNCFAPAEHASVNVLASEGKVVSLDGLGPVRVAATSDARATKKTGSESDTITQGSQGGTDPTQPRAASPPPIHFPGLSGPIRLMGSASHSVQGLGAFIGASFVVKKKGLLLSSAIAGEGHAYLRSPLWWTGMVMMIVGEICNFIAYSFAPALIVTPLGALSVVVCAVLSSIVLKEKLNLHGKIGCALCIVGAVVIVLHAPAQAAVTDIDQFKHFVIQPGFLVYMCLVIAVSLVIVWKVAPKYGKNHLLVYITVCSLIGSLSVVATQGLGAAIVLNITTGTPQFNHWFIYVTIIFVICTMLTEINYLNKSLNLFNTAVVTPVYYVFFTSATLVASVILFQGFSASATSIMTVVMGFLVICAGVILLQTSKSAALSEAMKKSKSTLSIPSDHEDDEKDELDPGPMELRAVPFDSIRQIVRASTMPNSPFSHPATPNPSTGITNHHQRDPQFSHNTLFSRLHRRTDQGSAAHPPPTLQIPLQGVIILPDNVYDLEHSSEHPPPVNGLGPAVVIKPIEKQQLKAKEDTLPQEFQEKDVEDTTVSDQAALRNQGAATRTTSTQADIDEPSRTELAPVVSTLREKE</sequence>
<evidence type="ECO:0000256" key="5">
    <source>
        <dbReference type="SAM" id="MobiDB-lite"/>
    </source>
</evidence>
<feature type="transmembrane region" description="Helical" evidence="6">
    <location>
        <begin position="1007"/>
        <end position="1034"/>
    </location>
</feature>
<dbReference type="GO" id="GO:0016020">
    <property type="term" value="C:membrane"/>
    <property type="evidence" value="ECO:0007669"/>
    <property type="project" value="UniProtKB-SubCell"/>
</dbReference>
<dbReference type="PROSITE" id="PS51767">
    <property type="entry name" value="PEPTIDASE_A1"/>
    <property type="match status" value="1"/>
</dbReference>
<organism evidence="8 9">
    <name type="scientific">Mortierella alpina</name>
    <name type="common">Oleaginous fungus</name>
    <name type="synonym">Mortierella renispora</name>
    <dbReference type="NCBI Taxonomy" id="64518"/>
    <lineage>
        <taxon>Eukaryota</taxon>
        <taxon>Fungi</taxon>
        <taxon>Fungi incertae sedis</taxon>
        <taxon>Mucoromycota</taxon>
        <taxon>Mortierellomycotina</taxon>
        <taxon>Mortierellomycetes</taxon>
        <taxon>Mortierellales</taxon>
        <taxon>Mortierellaceae</taxon>
        <taxon>Mortierella</taxon>
    </lineage>
</organism>
<dbReference type="PANTHER" id="PTHR12570:SF92">
    <property type="entry name" value="SPICHTHYIN, ISOFORM B"/>
    <property type="match status" value="1"/>
</dbReference>
<protein>
    <recommendedName>
        <fullName evidence="7">Peptidase A1 domain-containing protein</fullName>
    </recommendedName>
</protein>
<evidence type="ECO:0000256" key="3">
    <source>
        <dbReference type="ARBA" id="ARBA00022989"/>
    </source>
</evidence>
<feature type="compositionally biased region" description="Polar residues" evidence="5">
    <location>
        <begin position="203"/>
        <end position="216"/>
    </location>
</feature>
<feature type="compositionally biased region" description="Low complexity" evidence="5">
    <location>
        <begin position="240"/>
        <end position="254"/>
    </location>
</feature>
<feature type="transmembrane region" description="Helical" evidence="6">
    <location>
        <begin position="1046"/>
        <end position="1065"/>
    </location>
</feature>